<dbReference type="PRINTS" id="PR00081">
    <property type="entry name" value="GDHRDH"/>
</dbReference>
<evidence type="ECO:0000256" key="2">
    <source>
        <dbReference type="ARBA" id="ARBA00023002"/>
    </source>
</evidence>
<dbReference type="Pfam" id="PF13561">
    <property type="entry name" value="adh_short_C2"/>
    <property type="match status" value="1"/>
</dbReference>
<dbReference type="AlphaFoldDB" id="A0A8J3VVZ7"/>
<name>A0A8J3VVZ7_9ACTN</name>
<dbReference type="Gene3D" id="3.40.50.720">
    <property type="entry name" value="NAD(P)-binding Rossmann-like Domain"/>
    <property type="match status" value="1"/>
</dbReference>
<dbReference type="InterPro" id="IPR036291">
    <property type="entry name" value="NAD(P)-bd_dom_sf"/>
</dbReference>
<evidence type="ECO:0000256" key="1">
    <source>
        <dbReference type="ARBA" id="ARBA00006484"/>
    </source>
</evidence>
<evidence type="ECO:0000313" key="4">
    <source>
        <dbReference type="Proteomes" id="UP000642748"/>
    </source>
</evidence>
<dbReference type="RefSeq" id="WP_203923863.1">
    <property type="nucleotide sequence ID" value="NZ_BONZ01000096.1"/>
</dbReference>
<dbReference type="SUPFAM" id="SSF51735">
    <property type="entry name" value="NAD(P)-binding Rossmann-fold domains"/>
    <property type="match status" value="1"/>
</dbReference>
<dbReference type="PRINTS" id="PR00080">
    <property type="entry name" value="SDRFAMILY"/>
</dbReference>
<protein>
    <submittedName>
        <fullName evidence="3">Oxidoreductase</fullName>
    </submittedName>
</protein>
<accession>A0A8J3VVZ7</accession>
<dbReference type="CDD" id="cd05233">
    <property type="entry name" value="SDR_c"/>
    <property type="match status" value="1"/>
</dbReference>
<dbReference type="Proteomes" id="UP000642748">
    <property type="component" value="Unassembled WGS sequence"/>
</dbReference>
<comment type="caution">
    <text evidence="3">The sequence shown here is derived from an EMBL/GenBank/DDBJ whole genome shotgun (WGS) entry which is preliminary data.</text>
</comment>
<dbReference type="GO" id="GO:0016616">
    <property type="term" value="F:oxidoreductase activity, acting on the CH-OH group of donors, NAD or NADP as acceptor"/>
    <property type="evidence" value="ECO:0007669"/>
    <property type="project" value="TreeGrafter"/>
</dbReference>
<dbReference type="FunFam" id="3.40.50.720:FF:000084">
    <property type="entry name" value="Short-chain dehydrogenase reductase"/>
    <property type="match status" value="1"/>
</dbReference>
<dbReference type="EMBL" id="BONZ01000096">
    <property type="protein sequence ID" value="GIH20439.1"/>
    <property type="molecule type" value="Genomic_DNA"/>
</dbReference>
<comment type="similarity">
    <text evidence="1">Belongs to the short-chain dehydrogenases/reductases (SDR) family.</text>
</comment>
<dbReference type="PANTHER" id="PTHR42760">
    <property type="entry name" value="SHORT-CHAIN DEHYDROGENASES/REDUCTASES FAMILY MEMBER"/>
    <property type="match status" value="1"/>
</dbReference>
<sequence>MNGIRAVVVTGAGSGIGRGIAMHLAARGWGTVLVDTNADAARQVAASIAGPTQIVIGDVAFRATHAAAAGAAERVGALHAWVNCAGITIRHPLHRLDEAQVARIVGVNQLGTLWGTSQAVSSFLDTGWAGAIVNISSVHGQRAYPDFGVYEMTKAAIDAITRSVAASYGDRGIRANAVAPGAVSTPALERSFESAPVPTSARRDLESRNPLRRLAEPVEVAAVVEFLLSESASYVTGQTIYVDGGWGVLLGRDSDDPDARRTEGGSR</sequence>
<keyword evidence="4" id="KW-1185">Reference proteome</keyword>
<reference evidence="3" key="1">
    <citation type="submission" date="2021-01" db="EMBL/GenBank/DDBJ databases">
        <title>Whole genome shotgun sequence of Rugosimonospora africana NBRC 104875.</title>
        <authorList>
            <person name="Komaki H."/>
            <person name="Tamura T."/>
        </authorList>
    </citation>
    <scope>NUCLEOTIDE SEQUENCE</scope>
    <source>
        <strain evidence="3">NBRC 104875</strain>
    </source>
</reference>
<proteinExistence type="inferred from homology"/>
<dbReference type="InterPro" id="IPR002347">
    <property type="entry name" value="SDR_fam"/>
</dbReference>
<evidence type="ECO:0000313" key="3">
    <source>
        <dbReference type="EMBL" id="GIH20439.1"/>
    </source>
</evidence>
<keyword evidence="2" id="KW-0560">Oxidoreductase</keyword>
<gene>
    <name evidence="3" type="ORF">Raf01_86110</name>
</gene>
<organism evidence="3 4">
    <name type="scientific">Rugosimonospora africana</name>
    <dbReference type="NCBI Taxonomy" id="556532"/>
    <lineage>
        <taxon>Bacteria</taxon>
        <taxon>Bacillati</taxon>
        <taxon>Actinomycetota</taxon>
        <taxon>Actinomycetes</taxon>
        <taxon>Micromonosporales</taxon>
        <taxon>Micromonosporaceae</taxon>
        <taxon>Rugosimonospora</taxon>
    </lineage>
</organism>
<dbReference type="PANTHER" id="PTHR42760:SF133">
    <property type="entry name" value="3-OXOACYL-[ACYL-CARRIER-PROTEIN] REDUCTASE"/>
    <property type="match status" value="1"/>
</dbReference>